<comment type="caution">
    <text evidence="2">The sequence shown here is derived from an EMBL/GenBank/DDBJ whole genome shotgun (WGS) entry which is preliminary data.</text>
</comment>
<feature type="coiled-coil region" evidence="1">
    <location>
        <begin position="18"/>
        <end position="45"/>
    </location>
</feature>
<proteinExistence type="predicted"/>
<evidence type="ECO:0000256" key="1">
    <source>
        <dbReference type="SAM" id="Coils"/>
    </source>
</evidence>
<dbReference type="InterPro" id="IPR010281">
    <property type="entry name" value="DUF885"/>
</dbReference>
<dbReference type="PANTHER" id="PTHR33361:SF16">
    <property type="entry name" value="DUF885 DOMAIN-CONTAINING PROTEIN"/>
    <property type="match status" value="1"/>
</dbReference>
<evidence type="ECO:0000313" key="3">
    <source>
        <dbReference type="Proteomes" id="UP001597201"/>
    </source>
</evidence>
<dbReference type="PROSITE" id="PS51257">
    <property type="entry name" value="PROKAR_LIPOPROTEIN"/>
    <property type="match status" value="1"/>
</dbReference>
<organism evidence="2 3">
    <name type="scientific">Namhaeicola litoreus</name>
    <dbReference type="NCBI Taxonomy" id="1052145"/>
    <lineage>
        <taxon>Bacteria</taxon>
        <taxon>Pseudomonadati</taxon>
        <taxon>Bacteroidota</taxon>
        <taxon>Flavobacteriia</taxon>
        <taxon>Flavobacteriales</taxon>
        <taxon>Flavobacteriaceae</taxon>
        <taxon>Namhaeicola</taxon>
    </lineage>
</organism>
<evidence type="ECO:0000313" key="2">
    <source>
        <dbReference type="EMBL" id="MFD1315409.1"/>
    </source>
</evidence>
<name>A0ABW3Y3T4_9FLAO</name>
<keyword evidence="1" id="KW-0175">Coiled coil</keyword>
<reference evidence="3" key="1">
    <citation type="journal article" date="2019" name="Int. J. Syst. Evol. Microbiol.">
        <title>The Global Catalogue of Microorganisms (GCM) 10K type strain sequencing project: providing services to taxonomists for standard genome sequencing and annotation.</title>
        <authorList>
            <consortium name="The Broad Institute Genomics Platform"/>
            <consortium name="The Broad Institute Genome Sequencing Center for Infectious Disease"/>
            <person name="Wu L."/>
            <person name="Ma J."/>
        </authorList>
    </citation>
    <scope>NUCLEOTIDE SEQUENCE [LARGE SCALE GENOMIC DNA]</scope>
    <source>
        <strain evidence="3">CCUG 61485</strain>
    </source>
</reference>
<protein>
    <submittedName>
        <fullName evidence="2">DUF885 domain-containing protein</fullName>
    </submittedName>
</protein>
<dbReference type="RefSeq" id="WP_377177563.1">
    <property type="nucleotide sequence ID" value="NZ_JBHTMY010000003.1"/>
</dbReference>
<accession>A0ABW3Y3T4</accession>
<sequence length="597" mass="69156">MKKLLFLLSFILFFSACKEKTEQSIEKTNERIASSNEELAKIFEDYYQGVLKMDPISATRAGDARYNDRFVNILNDSVKEEMKLFYSSNLEKLSHFAEEDLNENDLLSKRILEWECTQNAKRLSLPDYTPINQMWTINLVMGQFASGASAQPFKTVKDYENWLKRVDEYLVWFTAAQEKMEEGIKNGYVLPKSLIIKVIPQMESMAEENVEKHLYYSPIKNFPESFTEEERARLQVEYTAMIEEKIVPAHKNMAEFLKKVYLPAGRETSGFGALENGDQIYQSMITYFTTTNMSASEIHELGLKEVARISSEMEKVMKEVGYKGDLQSFFNYVRNKKELMPFTEPQQVIDNFNAIQVKMEPQLNKLFETKPKTSFEVRRTEAFRENSASAEYNQAPLDGSRPGVFYVPIPNASEYNVYADEDLFLHEAIPGHHYQIALQQENQDLPQFRKVLWYSSFGEGWALYAESLGKELGLFEDPYQYFGMLGGEMHRAIRLVVDTGLHSKGWTREQAIQYSLDNEAEPEASIISEIERYMAMPGQALSYKIGQIKIRELREKAERELGDKFDIRKFHSEVLEAGCIPLSLFELKIDQWIESNK</sequence>
<dbReference type="Pfam" id="PF05960">
    <property type="entry name" value="DUF885"/>
    <property type="match status" value="1"/>
</dbReference>
<dbReference type="EMBL" id="JBHTMY010000003">
    <property type="protein sequence ID" value="MFD1315409.1"/>
    <property type="molecule type" value="Genomic_DNA"/>
</dbReference>
<gene>
    <name evidence="2" type="ORF">ACFQ39_07245</name>
</gene>
<dbReference type="PANTHER" id="PTHR33361">
    <property type="entry name" value="GLR0591 PROTEIN"/>
    <property type="match status" value="1"/>
</dbReference>
<dbReference type="Proteomes" id="UP001597201">
    <property type="component" value="Unassembled WGS sequence"/>
</dbReference>
<keyword evidence="3" id="KW-1185">Reference proteome</keyword>